<feature type="region of interest" description="Disordered" evidence="1">
    <location>
        <begin position="105"/>
        <end position="125"/>
    </location>
</feature>
<reference evidence="2 3" key="1">
    <citation type="submission" date="2024-05" db="EMBL/GenBank/DDBJ databases">
        <authorList>
            <person name="Wallberg A."/>
        </authorList>
    </citation>
    <scope>NUCLEOTIDE SEQUENCE [LARGE SCALE GENOMIC DNA]</scope>
</reference>
<feature type="non-terminal residue" evidence="2">
    <location>
        <position position="1"/>
    </location>
</feature>
<sequence length="779" mass="82392">EEMNVEAQLNKIRSGWTLECVGNITIGELYLMFGQNKKLTLEYEFEDPNSRNEEACIKSPRTPSFNSFESPKRLTKNSNEQGLENTIDLAQGLEKSNEAITLVDKPYDPTNEEGNVRGTNADQGKDNSAIEKKEAVENLSGMLQQLLGMARTIFSNPGGVYDQPCPCGHVCAPGGGIIPGLRSPAASRCQNVLGGVGRSPCSTRSPRNSRFGVDGFLSPKASLSDNRGRSPLLPKQKRETRKPASAKKLIPDLPDIQSQQTRERLTSVSGSDIFTDLIDGSFRNQISIEDGQHILVNSQNPQVSIMNFDGSIGSMTTTSSSIDNKLVNTTSLDALPGSRVGNPGNMLPGQMSSMISQTPTILGKSASGSGQAPAVIGTTPVSIAGMSIVVGSDAGEFRIPTAPAPRQVQSQASFNAQLNKLLPRWTKRSGRSVMRNKNVVIQRQLQLLPKMPPRPPSLVTLNVLPQATGQATSANPGGTFMHRMPLASSAPKNVMNIRQLVPGMQMVQQTHTGQNVRHIAPTVQVAGPVAHTVQATGPAVEQQPPIIVPNITSQQNTIVSGQPTGTSIVVSSSQANLSSGNAISINVSGQPMLTVPMPTANNSILSNLVPDASAAVIPNSGAAHMVNNNTVNNIEKTTSVSDQQHLDSGSSMNVIFKDIVSEALSELPDLSTPPGTPRPAAPSSFSTPMNTPNPKAAGPPPGSHHDLTIISPSSLFNTSFTLDSGTPSLYGNLPDTETAIATSLADDAPTSLNQLTSSPAHLLSVSNTRYLSELSPPHA</sequence>
<accession>A0AAV2S9U3</accession>
<feature type="region of interest" description="Disordered" evidence="1">
    <location>
        <begin position="54"/>
        <end position="81"/>
    </location>
</feature>
<evidence type="ECO:0000313" key="3">
    <source>
        <dbReference type="Proteomes" id="UP001497623"/>
    </source>
</evidence>
<feature type="non-terminal residue" evidence="2">
    <location>
        <position position="779"/>
    </location>
</feature>
<name>A0AAV2S9U3_MEGNR</name>
<comment type="caution">
    <text evidence="2">The sequence shown here is derived from an EMBL/GenBank/DDBJ whole genome shotgun (WGS) entry which is preliminary data.</text>
</comment>
<evidence type="ECO:0000313" key="2">
    <source>
        <dbReference type="EMBL" id="CAL4171541.1"/>
    </source>
</evidence>
<evidence type="ECO:0000256" key="1">
    <source>
        <dbReference type="SAM" id="MobiDB-lite"/>
    </source>
</evidence>
<protein>
    <submittedName>
        <fullName evidence="2">Uncharacterized protein</fullName>
    </submittedName>
</protein>
<gene>
    <name evidence="2" type="ORF">MNOR_LOCUS34147</name>
</gene>
<dbReference type="AlphaFoldDB" id="A0AAV2S9U3"/>
<dbReference type="Proteomes" id="UP001497623">
    <property type="component" value="Unassembled WGS sequence"/>
</dbReference>
<dbReference type="EMBL" id="CAXKWB010051547">
    <property type="protein sequence ID" value="CAL4171541.1"/>
    <property type="molecule type" value="Genomic_DNA"/>
</dbReference>
<proteinExistence type="predicted"/>
<feature type="region of interest" description="Disordered" evidence="1">
    <location>
        <begin position="197"/>
        <end position="247"/>
    </location>
</feature>
<organism evidence="2 3">
    <name type="scientific">Meganyctiphanes norvegica</name>
    <name type="common">Northern krill</name>
    <name type="synonym">Thysanopoda norvegica</name>
    <dbReference type="NCBI Taxonomy" id="48144"/>
    <lineage>
        <taxon>Eukaryota</taxon>
        <taxon>Metazoa</taxon>
        <taxon>Ecdysozoa</taxon>
        <taxon>Arthropoda</taxon>
        <taxon>Crustacea</taxon>
        <taxon>Multicrustacea</taxon>
        <taxon>Malacostraca</taxon>
        <taxon>Eumalacostraca</taxon>
        <taxon>Eucarida</taxon>
        <taxon>Euphausiacea</taxon>
        <taxon>Euphausiidae</taxon>
        <taxon>Meganyctiphanes</taxon>
    </lineage>
</organism>
<feature type="compositionally biased region" description="Polar residues" evidence="1">
    <location>
        <begin position="683"/>
        <end position="693"/>
    </location>
</feature>
<keyword evidence="3" id="KW-1185">Reference proteome</keyword>
<feature type="region of interest" description="Disordered" evidence="1">
    <location>
        <begin position="667"/>
        <end position="706"/>
    </location>
</feature>